<comment type="caution">
    <text evidence="3">The sequence shown here is derived from an EMBL/GenBank/DDBJ whole genome shotgun (WGS) entry which is preliminary data.</text>
</comment>
<feature type="compositionally biased region" description="Basic and acidic residues" evidence="1">
    <location>
        <begin position="17"/>
        <end position="38"/>
    </location>
</feature>
<reference evidence="3 4" key="1">
    <citation type="journal article" date="2014" name="Int. J. Syst. Evol. Microbiol.">
        <title>Complete genome sequence of Corynebacterium casei LMG S-19264T (=DSM 44701T), isolated from a smear-ripened cheese.</title>
        <authorList>
            <consortium name="US DOE Joint Genome Institute (JGI-PGF)"/>
            <person name="Walter F."/>
            <person name="Albersmeier A."/>
            <person name="Kalinowski J."/>
            <person name="Ruckert C."/>
        </authorList>
    </citation>
    <scope>NUCLEOTIDE SEQUENCE [LARGE SCALE GENOMIC DNA]</scope>
    <source>
        <strain evidence="3 4">KCTC 19473</strain>
    </source>
</reference>
<name>A0A919CJW7_9ACTN</name>
<keyword evidence="2" id="KW-0812">Transmembrane</keyword>
<evidence type="ECO:0000256" key="1">
    <source>
        <dbReference type="SAM" id="MobiDB-lite"/>
    </source>
</evidence>
<feature type="transmembrane region" description="Helical" evidence="2">
    <location>
        <begin position="83"/>
        <end position="103"/>
    </location>
</feature>
<feature type="transmembrane region" description="Helical" evidence="2">
    <location>
        <begin position="140"/>
        <end position="158"/>
    </location>
</feature>
<dbReference type="EMBL" id="BMXL01000019">
    <property type="protein sequence ID" value="GHD30958.1"/>
    <property type="molecule type" value="Genomic_DNA"/>
</dbReference>
<evidence type="ECO:0000313" key="3">
    <source>
        <dbReference type="EMBL" id="GHD30958.1"/>
    </source>
</evidence>
<organism evidence="3 4">
    <name type="scientific">Nocardiopsis kunsanensis</name>
    <dbReference type="NCBI Taxonomy" id="141693"/>
    <lineage>
        <taxon>Bacteria</taxon>
        <taxon>Bacillati</taxon>
        <taxon>Actinomycetota</taxon>
        <taxon>Actinomycetes</taxon>
        <taxon>Streptosporangiales</taxon>
        <taxon>Nocardiopsidaceae</taxon>
        <taxon>Nocardiopsis</taxon>
    </lineage>
</organism>
<proteinExistence type="predicted"/>
<keyword evidence="2" id="KW-0472">Membrane</keyword>
<evidence type="ECO:0000256" key="2">
    <source>
        <dbReference type="SAM" id="Phobius"/>
    </source>
</evidence>
<keyword evidence="2" id="KW-1133">Transmembrane helix</keyword>
<sequence>MSNSPQHSGGYLPPEGEPERDPEKESREESRLDTERFRRTTPARLRPIPPRRSSGYWRLVTGATTYVMVVGGMADYSEPQTRAAAHVLFWLLILAAMLVTVSREHKHGWDPGPRWPYAAAALGGAVLVELLVLLVGSPTIIVGSVILLGFASFVLMLAG</sequence>
<feature type="transmembrane region" description="Helical" evidence="2">
    <location>
        <begin position="56"/>
        <end position="77"/>
    </location>
</feature>
<keyword evidence="4" id="KW-1185">Reference proteome</keyword>
<feature type="transmembrane region" description="Helical" evidence="2">
    <location>
        <begin position="115"/>
        <end position="134"/>
    </location>
</feature>
<gene>
    <name evidence="3" type="ORF">GCM10007147_33280</name>
</gene>
<protein>
    <submittedName>
        <fullName evidence="3">Uncharacterized protein</fullName>
    </submittedName>
</protein>
<feature type="region of interest" description="Disordered" evidence="1">
    <location>
        <begin position="1"/>
        <end position="49"/>
    </location>
</feature>
<dbReference type="Proteomes" id="UP000654947">
    <property type="component" value="Unassembled WGS sequence"/>
</dbReference>
<accession>A0A919CJW7</accession>
<dbReference type="RefSeq" id="WP_017574368.1">
    <property type="nucleotide sequence ID" value="NZ_BMXL01000019.1"/>
</dbReference>
<dbReference type="AlphaFoldDB" id="A0A919CJW7"/>
<evidence type="ECO:0000313" key="4">
    <source>
        <dbReference type="Proteomes" id="UP000654947"/>
    </source>
</evidence>